<keyword evidence="3" id="KW-1185">Reference proteome</keyword>
<evidence type="ECO:0000313" key="1">
    <source>
        <dbReference type="EMBL" id="ERT03695.1"/>
    </source>
</evidence>
<protein>
    <submittedName>
        <fullName evidence="2">Uncharacterized protein</fullName>
    </submittedName>
</protein>
<comment type="caution">
    <text evidence="2">The sequence shown here is derived from an EMBL/GenBank/DDBJ whole genome shotgun (WGS) entry which is preliminary data.</text>
</comment>
<reference evidence="2 3" key="1">
    <citation type="journal article" date="2013" name="Front. Microbiol.">
        <title>Comparative genomic analyses of the cyanobacterium, Lyngbya aestuarii BL J, a powerful hydrogen producer.</title>
        <authorList>
            <person name="Kothari A."/>
            <person name="Vaughn M."/>
            <person name="Garcia-Pichel F."/>
        </authorList>
    </citation>
    <scope>NUCLEOTIDE SEQUENCE [LARGE SCALE GENOMIC DNA]</scope>
    <source>
        <strain evidence="2 3">BL J</strain>
    </source>
</reference>
<dbReference type="EMBL" id="AUZM01000266">
    <property type="protein sequence ID" value="ERT03695.1"/>
    <property type="molecule type" value="Genomic_DNA"/>
</dbReference>
<dbReference type="AlphaFoldDB" id="U7Q8K5"/>
<sequence length="38" mass="4523">MILSYVSFRELWSQQTKNVLQIRLNYCTKSAMGQDLKE</sequence>
<evidence type="ECO:0000313" key="3">
    <source>
        <dbReference type="Proteomes" id="UP000017127"/>
    </source>
</evidence>
<proteinExistence type="predicted"/>
<name>U7Q8K5_9CYAN</name>
<evidence type="ECO:0000313" key="2">
    <source>
        <dbReference type="EMBL" id="ERT04128.1"/>
    </source>
</evidence>
<accession>U7Q8K5</accession>
<organism evidence="2 3">
    <name type="scientific">Lyngbya aestuarii BL J</name>
    <dbReference type="NCBI Taxonomy" id="1348334"/>
    <lineage>
        <taxon>Bacteria</taxon>
        <taxon>Bacillati</taxon>
        <taxon>Cyanobacteriota</taxon>
        <taxon>Cyanophyceae</taxon>
        <taxon>Oscillatoriophycideae</taxon>
        <taxon>Oscillatoriales</taxon>
        <taxon>Microcoleaceae</taxon>
        <taxon>Lyngbya</taxon>
    </lineage>
</organism>
<gene>
    <name evidence="2" type="ORF">M595_5927</name>
    <name evidence="1" type="ORF">M595_6364</name>
</gene>
<dbReference type="EMBL" id="AUZM01000119">
    <property type="protein sequence ID" value="ERT04128.1"/>
    <property type="molecule type" value="Genomic_DNA"/>
</dbReference>
<dbReference type="Proteomes" id="UP000017127">
    <property type="component" value="Unassembled WGS sequence"/>
</dbReference>